<evidence type="ECO:0000313" key="4">
    <source>
        <dbReference type="WormBase" id="C07H4.1b"/>
    </source>
</evidence>
<feature type="transmembrane region" description="Helical" evidence="1">
    <location>
        <begin position="73"/>
        <end position="96"/>
    </location>
</feature>
<sequence length="192" mass="22334">MVSSTQNKRMNNSHMEYKMTPMRDVYYEEEKKICCGKLTYKNACILIGVLEVAYWVYYGVLLVFAIVHHQKAWSVVFTGVNLIMLTAQVVILWVGVVKEAHKFLQTHLVFLSLSFIWDVVLAIGFICLSVLPYAYTNDIFQYKGAEWNARLFAIIMGSLLLLWFIARFFGTIIIYRYWKLLRALDGYGNDND</sequence>
<evidence type="ECO:0000256" key="1">
    <source>
        <dbReference type="SAM" id="Phobius"/>
    </source>
</evidence>
<proteinExistence type="predicted"/>
<keyword evidence="1" id="KW-0472">Membrane</keyword>
<dbReference type="KEGG" id="cel:CELE_C07H4.1"/>
<keyword evidence="1" id="KW-0812">Transmembrane</keyword>
<feature type="transmembrane region" description="Helical" evidence="1">
    <location>
        <begin position="43"/>
        <end position="67"/>
    </location>
</feature>
<dbReference type="Proteomes" id="UP000001940">
    <property type="component" value="Chromosome II"/>
</dbReference>
<keyword evidence="3" id="KW-1185">Reference proteome</keyword>
<name>A0A078BS54_CAEEL</name>
<dbReference type="ExpressionAtlas" id="A0A078BS54">
    <property type="expression patterns" value="baseline and differential"/>
</dbReference>
<protein>
    <submittedName>
        <fullName evidence="2">MARVEL domain-containing protein</fullName>
    </submittedName>
</protein>
<accession>A0A078BS54</accession>
<evidence type="ECO:0000313" key="3">
    <source>
        <dbReference type="Proteomes" id="UP000001940"/>
    </source>
</evidence>
<dbReference type="RefSeq" id="NP_001293497.1">
    <property type="nucleotide sequence ID" value="NM_001306568.3"/>
</dbReference>
<dbReference type="SMR" id="A0A078BS54"/>
<dbReference type="AlphaFoldDB" id="A0A078BS54"/>
<dbReference type="InParanoid" id="A0A078BS54"/>
<organism evidence="2 3">
    <name type="scientific">Caenorhabditis elegans</name>
    <dbReference type="NCBI Taxonomy" id="6239"/>
    <lineage>
        <taxon>Eukaryota</taxon>
        <taxon>Metazoa</taxon>
        <taxon>Ecdysozoa</taxon>
        <taxon>Nematoda</taxon>
        <taxon>Chromadorea</taxon>
        <taxon>Rhabditida</taxon>
        <taxon>Rhabditina</taxon>
        <taxon>Rhabditomorpha</taxon>
        <taxon>Rhabditoidea</taxon>
        <taxon>Rhabditidae</taxon>
        <taxon>Peloderinae</taxon>
        <taxon>Caenorhabditis</taxon>
    </lineage>
</organism>
<gene>
    <name evidence="2 4" type="ORF">C07H4.1</name>
    <name evidence="2" type="ORF">CELE_C07H4.1</name>
</gene>
<feature type="transmembrane region" description="Helical" evidence="1">
    <location>
        <begin position="151"/>
        <end position="175"/>
    </location>
</feature>
<keyword evidence="1" id="KW-1133">Transmembrane helix</keyword>
<dbReference type="WormBase" id="C07H4.1b">
    <property type="protein sequence ID" value="CE50024"/>
    <property type="gene ID" value="WBGene00007421"/>
</dbReference>
<dbReference type="AGR" id="WB:WBGene00007421"/>
<dbReference type="EMBL" id="BX284602">
    <property type="protein sequence ID" value="CDX47467.1"/>
    <property type="molecule type" value="Genomic_DNA"/>
</dbReference>
<dbReference type="CTD" id="174448"/>
<feature type="transmembrane region" description="Helical" evidence="1">
    <location>
        <begin position="108"/>
        <end position="131"/>
    </location>
</feature>
<dbReference type="OMA" id="LTYKNAC"/>
<dbReference type="Bgee" id="WBGene00007421">
    <property type="expression patterns" value="Expressed in material anatomical entity and 4 other cell types or tissues"/>
</dbReference>
<reference evidence="2 3" key="1">
    <citation type="journal article" date="1998" name="Science">
        <title>Genome sequence of the nematode C. elegans: a platform for investigating biology.</title>
        <authorList>
            <consortium name="The C. elegans sequencing consortium"/>
            <person name="Sulson J.E."/>
            <person name="Waterston R."/>
        </authorList>
    </citation>
    <scope>NUCLEOTIDE SEQUENCE [LARGE SCALE GENOMIC DNA]</scope>
    <source>
        <strain evidence="2 3">Bristol N2</strain>
    </source>
</reference>
<dbReference type="GeneID" id="174448"/>
<dbReference type="STRING" id="6239.C07H4.1b.1"/>
<dbReference type="OrthoDB" id="5773178at2759"/>
<dbReference type="eggNOG" id="ENOG502TGIJ">
    <property type="taxonomic scope" value="Eukaryota"/>
</dbReference>
<evidence type="ECO:0000313" key="2">
    <source>
        <dbReference type="EMBL" id="CDX47467.1"/>
    </source>
</evidence>
<dbReference type="FunCoup" id="A0A078BS54">
    <property type="interactions" value="947"/>
</dbReference>